<evidence type="ECO:0000313" key="1">
    <source>
        <dbReference type="EMBL" id="EFA11974.1"/>
    </source>
</evidence>
<keyword evidence="2" id="KW-1185">Reference proteome</keyword>
<dbReference type="EMBL" id="KQ971969">
    <property type="protein sequence ID" value="EFA11974.1"/>
    <property type="molecule type" value="Genomic_DNA"/>
</dbReference>
<dbReference type="PhylomeDB" id="D7ELB3"/>
<dbReference type="AlphaFoldDB" id="D7ELB3"/>
<evidence type="ECO:0008006" key="3">
    <source>
        <dbReference type="Google" id="ProtNLM"/>
    </source>
</evidence>
<proteinExistence type="predicted"/>
<name>D7ELB3_TRICA</name>
<dbReference type="HOGENOM" id="CLU_1818312_0_0_1"/>
<reference evidence="1 2" key="1">
    <citation type="journal article" date="2008" name="Nature">
        <title>The genome of the model beetle and pest Tribolium castaneum.</title>
        <authorList>
            <consortium name="Tribolium Genome Sequencing Consortium"/>
            <person name="Richards S."/>
            <person name="Gibbs R.A."/>
            <person name="Weinstock G.M."/>
            <person name="Brown S.J."/>
            <person name="Denell R."/>
            <person name="Beeman R.W."/>
            <person name="Gibbs R."/>
            <person name="Beeman R.W."/>
            <person name="Brown S.J."/>
            <person name="Bucher G."/>
            <person name="Friedrich M."/>
            <person name="Grimmelikhuijzen C.J."/>
            <person name="Klingler M."/>
            <person name="Lorenzen M."/>
            <person name="Richards S."/>
            <person name="Roth S."/>
            <person name="Schroder R."/>
            <person name="Tautz D."/>
            <person name="Zdobnov E.M."/>
            <person name="Muzny D."/>
            <person name="Gibbs R.A."/>
            <person name="Weinstock G.M."/>
            <person name="Attaway T."/>
            <person name="Bell S."/>
            <person name="Buhay C.J."/>
            <person name="Chandrabose M.N."/>
            <person name="Chavez D."/>
            <person name="Clerk-Blankenburg K.P."/>
            <person name="Cree A."/>
            <person name="Dao M."/>
            <person name="Davis C."/>
            <person name="Chacko J."/>
            <person name="Dinh H."/>
            <person name="Dugan-Rocha S."/>
            <person name="Fowler G."/>
            <person name="Garner T.T."/>
            <person name="Garnes J."/>
            <person name="Gnirke A."/>
            <person name="Hawes A."/>
            <person name="Hernandez J."/>
            <person name="Hines S."/>
            <person name="Holder M."/>
            <person name="Hume J."/>
            <person name="Jhangiani S.N."/>
            <person name="Joshi V."/>
            <person name="Khan Z.M."/>
            <person name="Jackson L."/>
            <person name="Kovar C."/>
            <person name="Kowis A."/>
            <person name="Lee S."/>
            <person name="Lewis L.R."/>
            <person name="Margolis J."/>
            <person name="Morgan M."/>
            <person name="Nazareth L.V."/>
            <person name="Nguyen N."/>
            <person name="Okwuonu G."/>
            <person name="Parker D."/>
            <person name="Richards S."/>
            <person name="Ruiz S.J."/>
            <person name="Santibanez J."/>
            <person name="Savard J."/>
            <person name="Scherer S.E."/>
            <person name="Schneider B."/>
            <person name="Sodergren E."/>
            <person name="Tautz D."/>
            <person name="Vattahil S."/>
            <person name="Villasana D."/>
            <person name="White C.S."/>
            <person name="Wright R."/>
            <person name="Park Y."/>
            <person name="Beeman R.W."/>
            <person name="Lord J."/>
            <person name="Oppert B."/>
            <person name="Lorenzen M."/>
            <person name="Brown S."/>
            <person name="Wang L."/>
            <person name="Savard J."/>
            <person name="Tautz D."/>
            <person name="Richards S."/>
            <person name="Weinstock G."/>
            <person name="Gibbs R.A."/>
            <person name="Liu Y."/>
            <person name="Worley K."/>
            <person name="Weinstock G."/>
            <person name="Elsik C.G."/>
            <person name="Reese J.T."/>
            <person name="Elhaik E."/>
            <person name="Landan G."/>
            <person name="Graur D."/>
            <person name="Arensburger P."/>
            <person name="Atkinson P."/>
            <person name="Beeman R.W."/>
            <person name="Beidler J."/>
            <person name="Brown S.J."/>
            <person name="Demuth J.P."/>
            <person name="Drury D.W."/>
            <person name="Du Y.Z."/>
            <person name="Fujiwara H."/>
            <person name="Lorenzen M."/>
            <person name="Maselli V."/>
            <person name="Osanai M."/>
            <person name="Park Y."/>
            <person name="Robertson H.M."/>
            <person name="Tu Z."/>
            <person name="Wang J.J."/>
            <person name="Wang S."/>
            <person name="Richards S."/>
            <person name="Song H."/>
            <person name="Zhang L."/>
            <person name="Sodergren E."/>
            <person name="Werner D."/>
            <person name="Stanke M."/>
            <person name="Morgenstern B."/>
            <person name="Solovyev V."/>
            <person name="Kosarev P."/>
            <person name="Brown G."/>
            <person name="Chen H.C."/>
            <person name="Ermolaeva O."/>
            <person name="Hlavina W."/>
            <person name="Kapustin Y."/>
            <person name="Kiryutin B."/>
            <person name="Kitts P."/>
            <person name="Maglott D."/>
            <person name="Pruitt K."/>
            <person name="Sapojnikov V."/>
            <person name="Souvorov A."/>
            <person name="Mackey A.J."/>
            <person name="Waterhouse R.M."/>
            <person name="Wyder S."/>
            <person name="Zdobnov E.M."/>
            <person name="Zdobnov E.M."/>
            <person name="Wyder S."/>
            <person name="Kriventseva E.V."/>
            <person name="Kadowaki T."/>
            <person name="Bork P."/>
            <person name="Aranda M."/>
            <person name="Bao R."/>
            <person name="Beermann A."/>
            <person name="Berns N."/>
            <person name="Bolognesi R."/>
            <person name="Bonneton F."/>
            <person name="Bopp D."/>
            <person name="Brown S.J."/>
            <person name="Bucher G."/>
            <person name="Butts T."/>
            <person name="Chaumot A."/>
            <person name="Denell R.E."/>
            <person name="Ferrier D.E."/>
            <person name="Friedrich M."/>
            <person name="Gordon C.M."/>
            <person name="Jindra M."/>
            <person name="Klingler M."/>
            <person name="Lan Q."/>
            <person name="Lattorff H.M."/>
            <person name="Laudet V."/>
            <person name="von Levetsow C."/>
            <person name="Liu Z."/>
            <person name="Lutz R."/>
            <person name="Lynch J.A."/>
            <person name="da Fonseca R.N."/>
            <person name="Posnien N."/>
            <person name="Reuter R."/>
            <person name="Roth S."/>
            <person name="Savard J."/>
            <person name="Schinko J.B."/>
            <person name="Schmitt C."/>
            <person name="Schoppmeier M."/>
            <person name="Schroder R."/>
            <person name="Shippy T.D."/>
            <person name="Simonnet F."/>
            <person name="Marques-Souza H."/>
            <person name="Tautz D."/>
            <person name="Tomoyasu Y."/>
            <person name="Trauner J."/>
            <person name="Van der Zee M."/>
            <person name="Vervoort M."/>
            <person name="Wittkopp N."/>
            <person name="Wimmer E.A."/>
            <person name="Yang X."/>
            <person name="Jones A.K."/>
            <person name="Sattelle D.B."/>
            <person name="Ebert P.R."/>
            <person name="Nelson D."/>
            <person name="Scott J.G."/>
            <person name="Beeman R.W."/>
            <person name="Muthukrishnan S."/>
            <person name="Kramer K.J."/>
            <person name="Arakane Y."/>
            <person name="Beeman R.W."/>
            <person name="Zhu Q."/>
            <person name="Hogenkamp D."/>
            <person name="Dixit R."/>
            <person name="Oppert B."/>
            <person name="Jiang H."/>
            <person name="Zou Z."/>
            <person name="Marshall J."/>
            <person name="Elpidina E."/>
            <person name="Vinokurov K."/>
            <person name="Oppert C."/>
            <person name="Zou Z."/>
            <person name="Evans J."/>
            <person name="Lu Z."/>
            <person name="Zhao P."/>
            <person name="Sumathipala N."/>
            <person name="Altincicek B."/>
            <person name="Vilcinskas A."/>
            <person name="Williams M."/>
            <person name="Hultmark D."/>
            <person name="Hetru C."/>
            <person name="Jiang H."/>
            <person name="Grimmelikhuijzen C.J."/>
            <person name="Hauser F."/>
            <person name="Cazzamali G."/>
            <person name="Williamson M."/>
            <person name="Park Y."/>
            <person name="Li B."/>
            <person name="Tanaka Y."/>
            <person name="Predel R."/>
            <person name="Neupert S."/>
            <person name="Schachtner J."/>
            <person name="Verleyen P."/>
            <person name="Raible F."/>
            <person name="Bork P."/>
            <person name="Friedrich M."/>
            <person name="Walden K.K."/>
            <person name="Robertson H.M."/>
            <person name="Angeli S."/>
            <person name="Foret S."/>
            <person name="Bucher G."/>
            <person name="Schuetz S."/>
            <person name="Maleszka R."/>
            <person name="Wimmer E.A."/>
            <person name="Beeman R.W."/>
            <person name="Lorenzen M."/>
            <person name="Tomoyasu Y."/>
            <person name="Miller S.C."/>
            <person name="Grossmann D."/>
            <person name="Bucher G."/>
        </authorList>
    </citation>
    <scope>NUCLEOTIDE SEQUENCE [LARGE SCALE GENOMIC DNA]</scope>
    <source>
        <strain evidence="1 2">Georgia GA2</strain>
    </source>
</reference>
<gene>
    <name evidence="1" type="primary">GLEAN_01422</name>
    <name evidence="1" type="ORF">TcasGA2_TC001422</name>
</gene>
<evidence type="ECO:0000313" key="2">
    <source>
        <dbReference type="Proteomes" id="UP000007266"/>
    </source>
</evidence>
<protein>
    <recommendedName>
        <fullName evidence="3">MULE transposase domain-containing protein</fullName>
    </recommendedName>
</protein>
<dbReference type="Proteomes" id="UP000007266">
    <property type="component" value="Unassembled WGS sequence"/>
</dbReference>
<dbReference type="OMA" id="WIGANNG"/>
<sequence length="142" mass="16277">MAPQKILLDFEKACMNAARTAFPDLEIKGCYFHLRQNLIRKINSVGLKTEYESDIDVKLRLKSLVALAFVPLQDVRKNFSLLAASFPNEDKFNAILTYFFQLILRAPPDEILSFLSKFGTILMLHYTEHPKQQIVVKGSIML</sequence>
<organism evidence="1 2">
    <name type="scientific">Tribolium castaneum</name>
    <name type="common">Red flour beetle</name>
    <dbReference type="NCBI Taxonomy" id="7070"/>
    <lineage>
        <taxon>Eukaryota</taxon>
        <taxon>Metazoa</taxon>
        <taxon>Ecdysozoa</taxon>
        <taxon>Arthropoda</taxon>
        <taxon>Hexapoda</taxon>
        <taxon>Insecta</taxon>
        <taxon>Pterygota</taxon>
        <taxon>Neoptera</taxon>
        <taxon>Endopterygota</taxon>
        <taxon>Coleoptera</taxon>
        <taxon>Polyphaga</taxon>
        <taxon>Cucujiformia</taxon>
        <taxon>Tenebrionidae</taxon>
        <taxon>Tenebrionidae incertae sedis</taxon>
        <taxon>Tribolium</taxon>
    </lineage>
</organism>
<dbReference type="InParanoid" id="D7ELB3"/>
<accession>D7ELB3</accession>
<reference evidence="1 2" key="2">
    <citation type="journal article" date="2010" name="Nucleic Acids Res.">
        <title>BeetleBase in 2010: revisions to provide comprehensive genomic information for Tribolium castaneum.</title>
        <authorList>
            <person name="Kim H.S."/>
            <person name="Murphy T."/>
            <person name="Xia J."/>
            <person name="Caragea D."/>
            <person name="Park Y."/>
            <person name="Beeman R.W."/>
            <person name="Lorenzen M.D."/>
            <person name="Butcher S."/>
            <person name="Manak J.R."/>
            <person name="Brown S.J."/>
        </authorList>
    </citation>
    <scope>NUCLEOTIDE SEQUENCE [LARGE SCALE GENOMIC DNA]</scope>
    <source>
        <strain evidence="1 2">Georgia GA2</strain>
    </source>
</reference>